<keyword evidence="3" id="KW-1185">Reference proteome</keyword>
<keyword evidence="1" id="KW-0812">Transmembrane</keyword>
<protein>
    <submittedName>
        <fullName evidence="2">Uncharacterized protein</fullName>
    </submittedName>
</protein>
<keyword evidence="1" id="KW-1133">Transmembrane helix</keyword>
<feature type="transmembrane region" description="Helical" evidence="1">
    <location>
        <begin position="323"/>
        <end position="346"/>
    </location>
</feature>
<proteinExistence type="predicted"/>
<evidence type="ECO:0000313" key="3">
    <source>
        <dbReference type="Proteomes" id="UP000076722"/>
    </source>
</evidence>
<feature type="transmembrane region" description="Helical" evidence="1">
    <location>
        <begin position="252"/>
        <end position="278"/>
    </location>
</feature>
<dbReference type="STRING" id="1314777.A0A164UVC8"/>
<organism evidence="2 3">
    <name type="scientific">Sistotremastrum niveocremeum HHB9708</name>
    <dbReference type="NCBI Taxonomy" id="1314777"/>
    <lineage>
        <taxon>Eukaryota</taxon>
        <taxon>Fungi</taxon>
        <taxon>Dikarya</taxon>
        <taxon>Basidiomycota</taxon>
        <taxon>Agaricomycotina</taxon>
        <taxon>Agaricomycetes</taxon>
        <taxon>Sistotremastrales</taxon>
        <taxon>Sistotremastraceae</taxon>
        <taxon>Sertulicium</taxon>
        <taxon>Sertulicium niveocremeum</taxon>
    </lineage>
</organism>
<gene>
    <name evidence="2" type="ORF">SISNIDRAFT_454779</name>
</gene>
<accession>A0A164UVC8</accession>
<feature type="transmembrane region" description="Helical" evidence="1">
    <location>
        <begin position="285"/>
        <end position="303"/>
    </location>
</feature>
<keyword evidence="1" id="KW-0472">Membrane</keyword>
<dbReference type="AlphaFoldDB" id="A0A164UVC8"/>
<dbReference type="Proteomes" id="UP000076722">
    <property type="component" value="Unassembled WGS sequence"/>
</dbReference>
<name>A0A164UVC8_9AGAM</name>
<evidence type="ECO:0000313" key="2">
    <source>
        <dbReference type="EMBL" id="KZS93570.1"/>
    </source>
</evidence>
<sequence length="378" mass="41204">MDALSDQVKLWNGGMTFSPRSRNYFPKLRSFPLGRRPAIIVASVLSLLSTTILSLSIGSHSQPAEIPLFLQQISSDFSGVFIIGESIDADVEEPSITITWALLGCGQDFVWNNATILTTGASCGMLAMKAAVFVDGSEEPVIQYDPMKFSVDSTTNLTNFLPSLFHFETEHVPNTKNAVLYPFDSYTTSTSFQLREPDSGSVIPINKISLINSTTGNLLDVSFVDIPTISTTNGVQGPSRDVRLELTRSSGAIAYALLYFIVNWTLTHLAICLAILSWADKGVDTPVKVLVLVFAAVVAIPHLRSSMPDAPDTQGDLTDNIGFFPQMVLVGICIIFSLLVLVLRVLSGVERKNREAELPRTLQLPRSLPDDSSIYTIV</sequence>
<reference evidence="2 3" key="1">
    <citation type="journal article" date="2016" name="Mol. Biol. Evol.">
        <title>Comparative Genomics of Early-Diverging Mushroom-Forming Fungi Provides Insights into the Origins of Lignocellulose Decay Capabilities.</title>
        <authorList>
            <person name="Nagy L.G."/>
            <person name="Riley R."/>
            <person name="Tritt A."/>
            <person name="Adam C."/>
            <person name="Daum C."/>
            <person name="Floudas D."/>
            <person name="Sun H."/>
            <person name="Yadav J.S."/>
            <person name="Pangilinan J."/>
            <person name="Larsson K.H."/>
            <person name="Matsuura K."/>
            <person name="Barry K."/>
            <person name="Labutti K."/>
            <person name="Kuo R."/>
            <person name="Ohm R.A."/>
            <person name="Bhattacharya S.S."/>
            <person name="Shirouzu T."/>
            <person name="Yoshinaga Y."/>
            <person name="Martin F.M."/>
            <person name="Grigoriev I.V."/>
            <person name="Hibbett D.S."/>
        </authorList>
    </citation>
    <scope>NUCLEOTIDE SEQUENCE [LARGE SCALE GENOMIC DNA]</scope>
    <source>
        <strain evidence="2 3">HHB9708</strain>
    </source>
</reference>
<dbReference type="OrthoDB" id="2117972at2759"/>
<dbReference type="EMBL" id="KV419407">
    <property type="protein sequence ID" value="KZS93570.1"/>
    <property type="molecule type" value="Genomic_DNA"/>
</dbReference>
<dbReference type="Pfam" id="PF14494">
    <property type="entry name" value="DUF4436"/>
    <property type="match status" value="1"/>
</dbReference>
<evidence type="ECO:0000256" key="1">
    <source>
        <dbReference type="SAM" id="Phobius"/>
    </source>
</evidence>
<dbReference type="InterPro" id="IPR027948">
    <property type="entry name" value="DUF4436"/>
</dbReference>